<feature type="domain" description="N-acetyltransferase" evidence="1">
    <location>
        <begin position="7"/>
        <end position="167"/>
    </location>
</feature>
<dbReference type="GO" id="GO:0016747">
    <property type="term" value="F:acyltransferase activity, transferring groups other than amino-acyl groups"/>
    <property type="evidence" value="ECO:0007669"/>
    <property type="project" value="InterPro"/>
</dbReference>
<accession>A0A7C9GM91</accession>
<dbReference type="Proteomes" id="UP000481327">
    <property type="component" value="Unassembled WGS sequence"/>
</dbReference>
<dbReference type="SUPFAM" id="SSF55729">
    <property type="entry name" value="Acyl-CoA N-acyltransferases (Nat)"/>
    <property type="match status" value="1"/>
</dbReference>
<organism evidence="2 3">
    <name type="scientific">Sandarakinorhabdus fusca</name>
    <dbReference type="NCBI Taxonomy" id="1439888"/>
    <lineage>
        <taxon>Bacteria</taxon>
        <taxon>Pseudomonadati</taxon>
        <taxon>Pseudomonadota</taxon>
        <taxon>Alphaproteobacteria</taxon>
        <taxon>Sphingomonadales</taxon>
        <taxon>Sphingosinicellaceae</taxon>
        <taxon>Sandarakinorhabdus</taxon>
    </lineage>
</organism>
<keyword evidence="3" id="KW-1185">Reference proteome</keyword>
<dbReference type="PANTHER" id="PTHR43792">
    <property type="entry name" value="GNAT FAMILY, PUTATIVE (AFU_ORTHOLOGUE AFUA_3G00765)-RELATED-RELATED"/>
    <property type="match status" value="1"/>
</dbReference>
<comment type="caution">
    <text evidence="2">The sequence shown here is derived from an EMBL/GenBank/DDBJ whole genome shotgun (WGS) entry which is preliminary data.</text>
</comment>
<evidence type="ECO:0000313" key="3">
    <source>
        <dbReference type="Proteomes" id="UP000481327"/>
    </source>
</evidence>
<dbReference type="Gene3D" id="3.40.630.30">
    <property type="match status" value="1"/>
</dbReference>
<evidence type="ECO:0000259" key="1">
    <source>
        <dbReference type="PROSITE" id="PS51186"/>
    </source>
</evidence>
<sequence length="186" mass="20129">MITTERLILRPWCDADAAPFHAMGRDPEVMRFLGPLQTPAETDAAIARMVASQAAHGHCFWAVERLDTAGFIGFCGLKHAPDGIAGLAGDIEIGWRLARPAWGQGFAREAATASLDWGFTALAIDRIIAITTAGNVRSWGLMERLGMARRHDLDFDHPALPAGDPLRPHITYAIGRPGSETIAPRP</sequence>
<dbReference type="PANTHER" id="PTHR43792:SF1">
    <property type="entry name" value="N-ACETYLTRANSFERASE DOMAIN-CONTAINING PROTEIN"/>
    <property type="match status" value="1"/>
</dbReference>
<dbReference type="PROSITE" id="PS51186">
    <property type="entry name" value="GNAT"/>
    <property type="match status" value="1"/>
</dbReference>
<proteinExistence type="predicted"/>
<name>A0A7C9GM91_9SPHN</name>
<reference evidence="2 3" key="1">
    <citation type="submission" date="2019-09" db="EMBL/GenBank/DDBJ databases">
        <title>Polymorphobacter sp. isolated from a lake in China.</title>
        <authorList>
            <person name="Liu Z."/>
        </authorList>
    </citation>
    <scope>NUCLEOTIDE SEQUENCE [LARGE SCALE GENOMIC DNA]</scope>
    <source>
        <strain evidence="2 3">D40P</strain>
    </source>
</reference>
<dbReference type="InterPro" id="IPR016181">
    <property type="entry name" value="Acyl_CoA_acyltransferase"/>
</dbReference>
<dbReference type="RefSeq" id="WP_152576283.1">
    <property type="nucleotide sequence ID" value="NZ_JAATJI010000001.1"/>
</dbReference>
<protein>
    <submittedName>
        <fullName evidence="2">GNAT family N-acetyltransferase</fullName>
    </submittedName>
</protein>
<evidence type="ECO:0000313" key="2">
    <source>
        <dbReference type="EMBL" id="MQT15817.1"/>
    </source>
</evidence>
<dbReference type="AlphaFoldDB" id="A0A7C9GM91"/>
<dbReference type="OrthoDB" id="6293260at2"/>
<dbReference type="EMBL" id="WIOL01000001">
    <property type="protein sequence ID" value="MQT15817.1"/>
    <property type="molecule type" value="Genomic_DNA"/>
</dbReference>
<gene>
    <name evidence="2" type="ORF">F3168_00875</name>
</gene>
<keyword evidence="2" id="KW-0808">Transferase</keyword>
<dbReference type="InterPro" id="IPR051531">
    <property type="entry name" value="N-acetyltransferase"/>
</dbReference>
<dbReference type="InterPro" id="IPR000182">
    <property type="entry name" value="GNAT_dom"/>
</dbReference>
<dbReference type="Pfam" id="PF13302">
    <property type="entry name" value="Acetyltransf_3"/>
    <property type="match status" value="1"/>
</dbReference>